<dbReference type="PANTHER" id="PTHR33568:SF3">
    <property type="entry name" value="DNA-DIRECTED DNA POLYMERASE"/>
    <property type="match status" value="1"/>
</dbReference>
<comment type="catalytic activity">
    <reaction evidence="8">
        <text>DNA(n) + a 2'-deoxyribonucleoside 5'-triphosphate = DNA(n+1) + diphosphate</text>
        <dbReference type="Rhea" id="RHEA:22508"/>
        <dbReference type="Rhea" id="RHEA-COMP:17339"/>
        <dbReference type="Rhea" id="RHEA-COMP:17340"/>
        <dbReference type="ChEBI" id="CHEBI:33019"/>
        <dbReference type="ChEBI" id="CHEBI:61560"/>
        <dbReference type="ChEBI" id="CHEBI:173112"/>
        <dbReference type="EC" id="2.7.7.7"/>
    </reaction>
</comment>
<dbReference type="PANTHER" id="PTHR33568">
    <property type="entry name" value="DNA POLYMERASE"/>
    <property type="match status" value="1"/>
</dbReference>
<dbReference type="GO" id="GO:0003887">
    <property type="term" value="F:DNA-directed DNA polymerase activity"/>
    <property type="evidence" value="ECO:0007669"/>
    <property type="project" value="UniProtKB-KW"/>
</dbReference>
<dbReference type="GO" id="GO:0000166">
    <property type="term" value="F:nucleotide binding"/>
    <property type="evidence" value="ECO:0007669"/>
    <property type="project" value="InterPro"/>
</dbReference>
<dbReference type="Gene3D" id="3.90.1600.10">
    <property type="entry name" value="Palm domain of DNA polymerase"/>
    <property type="match status" value="1"/>
</dbReference>
<keyword evidence="3" id="KW-0808">Transferase</keyword>
<protein>
    <recommendedName>
        <fullName evidence="2">DNA-directed DNA polymerase</fullName>
        <ecNumber evidence="2">2.7.7.7</ecNumber>
    </recommendedName>
</protein>
<evidence type="ECO:0000256" key="3">
    <source>
        <dbReference type="ARBA" id="ARBA00022679"/>
    </source>
</evidence>
<dbReference type="EMBL" id="MPNX01000073">
    <property type="protein sequence ID" value="OOY33735.1"/>
    <property type="molecule type" value="Genomic_DNA"/>
</dbReference>
<dbReference type="EC" id="2.7.7.7" evidence="2"/>
<keyword evidence="6" id="KW-0239">DNA-directed DNA polymerase</keyword>
<evidence type="ECO:0000256" key="5">
    <source>
        <dbReference type="ARBA" id="ARBA00022705"/>
    </source>
</evidence>
<keyword evidence="5" id="KW-0235">DNA replication</keyword>
<dbReference type="SUPFAM" id="SSF56672">
    <property type="entry name" value="DNA/RNA polymerases"/>
    <property type="match status" value="1"/>
</dbReference>
<comment type="caution">
    <text evidence="10">The sequence shown here is derived from an EMBL/GenBank/DDBJ whole genome shotgun (WGS) entry which is preliminary data.</text>
</comment>
<comment type="similarity">
    <text evidence="1">Belongs to the DNA polymerase type-B family.</text>
</comment>
<keyword evidence="4" id="KW-0548">Nucleotidyltransferase</keyword>
<dbReference type="InterPro" id="IPR004868">
    <property type="entry name" value="DNA-dir_DNA_pol_B_mt/vir"/>
</dbReference>
<reference evidence="10 11" key="1">
    <citation type="submission" date="2016-11" db="EMBL/GenBank/DDBJ databases">
        <title>Mixed transmission modes and dynamic genome evolution in an obligate animal-bacterial symbiosis.</title>
        <authorList>
            <person name="Russell S.L."/>
            <person name="Corbett-Detig R.B."/>
            <person name="Cavanaugh C.M."/>
        </authorList>
    </citation>
    <scope>NUCLEOTIDE SEQUENCE [LARGE SCALE GENOMIC DNA]</scope>
    <source>
        <strain evidence="10">MA-KB16</strain>
    </source>
</reference>
<evidence type="ECO:0000259" key="9">
    <source>
        <dbReference type="Pfam" id="PF03175"/>
    </source>
</evidence>
<accession>A0A1T2CFX1</accession>
<sequence length="115" mass="13609">MNELYALTLKKKSYIKSLGMKYVSVWDHEFRDQIKNDPKLRHFIDSLELVDRLEPRDSFFGGRTNASKLYCKTRDGEKIKYVDFTSLYPWVNKYAKYPVGHPEIVTSDFGDLNDY</sequence>
<dbReference type="Pfam" id="PF03175">
    <property type="entry name" value="DNA_pol_B_2"/>
    <property type="match status" value="1"/>
</dbReference>
<evidence type="ECO:0000256" key="4">
    <source>
        <dbReference type="ARBA" id="ARBA00022695"/>
    </source>
</evidence>
<dbReference type="AlphaFoldDB" id="A0A1T2CFX1"/>
<evidence type="ECO:0000256" key="1">
    <source>
        <dbReference type="ARBA" id="ARBA00005755"/>
    </source>
</evidence>
<keyword evidence="7" id="KW-0238">DNA-binding</keyword>
<name>A0A1T2CFX1_SOVGS</name>
<evidence type="ECO:0000256" key="8">
    <source>
        <dbReference type="ARBA" id="ARBA00049244"/>
    </source>
</evidence>
<evidence type="ECO:0000256" key="2">
    <source>
        <dbReference type="ARBA" id="ARBA00012417"/>
    </source>
</evidence>
<gene>
    <name evidence="10" type="ORF">BOV88_13700</name>
</gene>
<feature type="domain" description="DNA-directed DNA polymerase family B mitochondria/virus" evidence="9">
    <location>
        <begin position="50"/>
        <end position="106"/>
    </location>
</feature>
<evidence type="ECO:0000256" key="6">
    <source>
        <dbReference type="ARBA" id="ARBA00022932"/>
    </source>
</evidence>
<dbReference type="InterPro" id="IPR043502">
    <property type="entry name" value="DNA/RNA_pol_sf"/>
</dbReference>
<dbReference type="RefSeq" id="WP_144078530.1">
    <property type="nucleotide sequence ID" value="NZ_MPNX01000073.1"/>
</dbReference>
<feature type="non-terminal residue" evidence="10">
    <location>
        <position position="115"/>
    </location>
</feature>
<dbReference type="Proteomes" id="UP000190962">
    <property type="component" value="Unassembled WGS sequence"/>
</dbReference>
<dbReference type="GO" id="GO:0003677">
    <property type="term" value="F:DNA binding"/>
    <property type="evidence" value="ECO:0007669"/>
    <property type="project" value="UniProtKB-KW"/>
</dbReference>
<dbReference type="GO" id="GO:0006260">
    <property type="term" value="P:DNA replication"/>
    <property type="evidence" value="ECO:0007669"/>
    <property type="project" value="UniProtKB-KW"/>
</dbReference>
<proteinExistence type="inferred from homology"/>
<evidence type="ECO:0000313" key="11">
    <source>
        <dbReference type="Proteomes" id="UP000190962"/>
    </source>
</evidence>
<organism evidence="10 11">
    <name type="scientific">Solemya velum gill symbiont</name>
    <dbReference type="NCBI Taxonomy" id="2340"/>
    <lineage>
        <taxon>Bacteria</taxon>
        <taxon>Pseudomonadati</taxon>
        <taxon>Pseudomonadota</taxon>
        <taxon>Gammaproteobacteria</taxon>
        <taxon>sulfur-oxidizing symbionts</taxon>
    </lineage>
</organism>
<dbReference type="InterPro" id="IPR023211">
    <property type="entry name" value="DNA_pol_palm_dom_sf"/>
</dbReference>
<evidence type="ECO:0000313" key="10">
    <source>
        <dbReference type="EMBL" id="OOY33735.1"/>
    </source>
</evidence>
<evidence type="ECO:0000256" key="7">
    <source>
        <dbReference type="ARBA" id="ARBA00023125"/>
    </source>
</evidence>